<accession>U6L348</accession>
<sequence length="27" mass="2751">MLDLLALRAGEGAAAAAECLVNHLKEA</sequence>
<organism evidence="1 2">
    <name type="scientific">Eimeria tenella</name>
    <name type="common">Coccidian parasite</name>
    <dbReference type="NCBI Taxonomy" id="5802"/>
    <lineage>
        <taxon>Eukaryota</taxon>
        <taxon>Sar</taxon>
        <taxon>Alveolata</taxon>
        <taxon>Apicomplexa</taxon>
        <taxon>Conoidasida</taxon>
        <taxon>Coccidia</taxon>
        <taxon>Eucoccidiorida</taxon>
        <taxon>Eimeriorina</taxon>
        <taxon>Eimeriidae</taxon>
        <taxon>Eimeria</taxon>
    </lineage>
</organism>
<dbReference type="Proteomes" id="UP000030747">
    <property type="component" value="Unassembled WGS sequence"/>
</dbReference>
<dbReference type="EMBL" id="HG677686">
    <property type="protein sequence ID" value="CDJ44827.1"/>
    <property type="molecule type" value="Genomic_DNA"/>
</dbReference>
<protein>
    <submittedName>
        <fullName evidence="1">Uncharacterized protein</fullName>
    </submittedName>
</protein>
<gene>
    <name evidence="1" type="ORF">ETH_00043790</name>
</gene>
<evidence type="ECO:0000313" key="1">
    <source>
        <dbReference type="EMBL" id="CDJ44827.1"/>
    </source>
</evidence>
<proteinExistence type="predicted"/>
<evidence type="ECO:0000313" key="2">
    <source>
        <dbReference type="Proteomes" id="UP000030747"/>
    </source>
</evidence>
<name>U6L348_EIMTE</name>
<dbReference type="AlphaFoldDB" id="U6L348"/>
<reference evidence="1" key="2">
    <citation type="submission" date="2013-10" db="EMBL/GenBank/DDBJ databases">
        <authorList>
            <person name="Aslett M."/>
        </authorList>
    </citation>
    <scope>NUCLEOTIDE SEQUENCE [LARGE SCALE GENOMIC DNA]</scope>
    <source>
        <strain evidence="1">Houghton</strain>
    </source>
</reference>
<keyword evidence="2" id="KW-1185">Reference proteome</keyword>
<reference evidence="1" key="1">
    <citation type="submission" date="2013-10" db="EMBL/GenBank/DDBJ databases">
        <title>Genomic analysis of the causative agents of coccidiosis in chickens.</title>
        <authorList>
            <person name="Reid A.J."/>
            <person name="Blake D."/>
            <person name="Billington K."/>
            <person name="Browne H."/>
            <person name="Dunn M."/>
            <person name="Hung S."/>
            <person name="Kawahara F."/>
            <person name="Miranda-Saavedra D."/>
            <person name="Mourier T."/>
            <person name="Nagra H."/>
            <person name="Otto T.D."/>
            <person name="Rawlings N."/>
            <person name="Sanchez A."/>
            <person name="Sanders M."/>
            <person name="Subramaniam C."/>
            <person name="Tay Y."/>
            <person name="Dear P."/>
            <person name="Doerig C."/>
            <person name="Gruber A."/>
            <person name="Parkinson J."/>
            <person name="Shirley M."/>
            <person name="Wan K.L."/>
            <person name="Berriman M."/>
            <person name="Tomley F."/>
            <person name="Pain A."/>
        </authorList>
    </citation>
    <scope>NUCLEOTIDE SEQUENCE [LARGE SCALE GENOMIC DNA]</scope>
    <source>
        <strain evidence="1">Houghton</strain>
    </source>
</reference>